<feature type="region of interest" description="Disordered" evidence="1">
    <location>
        <begin position="45"/>
        <end position="81"/>
    </location>
</feature>
<organism evidence="2 3">
    <name type="scientific">Xanthomonas phage XAJ24</name>
    <dbReference type="NCBI Taxonomy" id="1775250"/>
    <lineage>
        <taxon>Viruses</taxon>
        <taxon>Duplodnaviria</taxon>
        <taxon>Heunggongvirae</taxon>
        <taxon>Uroviricota</taxon>
        <taxon>Caudoviricetes</taxon>
        <taxon>Autographivirales</taxon>
        <taxon>Autonotataviridae</taxon>
        <taxon>Gujervirinae</taxon>
        <taxon>Pradovirus</taxon>
        <taxon>Pradovirus XAJ24</taxon>
    </lineage>
</organism>
<evidence type="ECO:0000313" key="2">
    <source>
        <dbReference type="EMBL" id="AMW36068.1"/>
    </source>
</evidence>
<reference evidence="2 3" key="1">
    <citation type="submission" date="2015-11" db="EMBL/GenBank/DDBJ databases">
        <title>Bacteriophages of Xanthomonas arboricola pv. juglandis: Characterization of two phages.</title>
        <authorList>
            <person name="Domotor D."/>
            <person name="Frank T."/>
            <person name="Rakhely G."/>
            <person name="Doffkay Z."/>
            <person name="Schneider G."/>
            <person name="Kovacs T."/>
        </authorList>
    </citation>
    <scope>NUCLEOTIDE SEQUENCE [LARGE SCALE GENOMIC DNA]</scope>
</reference>
<dbReference type="KEGG" id="vg:54975976"/>
<protein>
    <submittedName>
        <fullName evidence="2">Uncharacterized protein</fullName>
    </submittedName>
</protein>
<proteinExistence type="predicted"/>
<dbReference type="GeneID" id="54975976"/>
<dbReference type="Proteomes" id="UP000223622">
    <property type="component" value="Segment"/>
</dbReference>
<sequence>MHGNANLERTRTKRRFCQFTKTASVIDMTTTEYDRNLAERRRQAERYEARHGTGGKRAVFGVEGNSGTARANHAADRRAYL</sequence>
<dbReference type="EMBL" id="KU197013">
    <property type="protein sequence ID" value="AMW36068.1"/>
    <property type="molecule type" value="Genomic_DNA"/>
</dbReference>
<evidence type="ECO:0000256" key="1">
    <source>
        <dbReference type="SAM" id="MobiDB-lite"/>
    </source>
</evidence>
<dbReference type="RefSeq" id="YP_009785909.1">
    <property type="nucleotide sequence ID" value="NC_047762.1"/>
</dbReference>
<evidence type="ECO:0000313" key="3">
    <source>
        <dbReference type="Proteomes" id="UP000223622"/>
    </source>
</evidence>
<name>A0A1I9L281_9CAUD</name>
<keyword evidence="3" id="KW-1185">Reference proteome</keyword>
<accession>A0A1I9L281</accession>